<protein>
    <submittedName>
        <fullName evidence="1">Uncharacterized protein</fullName>
    </submittedName>
</protein>
<dbReference type="AlphaFoldDB" id="A0A6N2MCX5"/>
<dbReference type="EMBL" id="CAADRP010001734">
    <property type="protein sequence ID" value="VFU50693.1"/>
    <property type="molecule type" value="Genomic_DNA"/>
</dbReference>
<name>A0A6N2MCX5_SALVM</name>
<accession>A0A6N2MCX5</accession>
<sequence length="24" mass="2837">MRKVSSFSGALNVRIWWKVKSSNR</sequence>
<organism evidence="1">
    <name type="scientific">Salix viminalis</name>
    <name type="common">Common osier</name>
    <name type="synonym">Basket willow</name>
    <dbReference type="NCBI Taxonomy" id="40686"/>
    <lineage>
        <taxon>Eukaryota</taxon>
        <taxon>Viridiplantae</taxon>
        <taxon>Streptophyta</taxon>
        <taxon>Embryophyta</taxon>
        <taxon>Tracheophyta</taxon>
        <taxon>Spermatophyta</taxon>
        <taxon>Magnoliopsida</taxon>
        <taxon>eudicotyledons</taxon>
        <taxon>Gunneridae</taxon>
        <taxon>Pentapetalae</taxon>
        <taxon>rosids</taxon>
        <taxon>fabids</taxon>
        <taxon>Malpighiales</taxon>
        <taxon>Salicaceae</taxon>
        <taxon>Saliceae</taxon>
        <taxon>Salix</taxon>
    </lineage>
</organism>
<proteinExistence type="predicted"/>
<reference evidence="1" key="1">
    <citation type="submission" date="2019-03" db="EMBL/GenBank/DDBJ databases">
        <authorList>
            <person name="Mank J."/>
            <person name="Almeida P."/>
        </authorList>
    </citation>
    <scope>NUCLEOTIDE SEQUENCE</scope>
    <source>
        <strain evidence="1">78183</strain>
    </source>
</reference>
<evidence type="ECO:0000313" key="1">
    <source>
        <dbReference type="EMBL" id="VFU50693.1"/>
    </source>
</evidence>
<gene>
    <name evidence="1" type="ORF">SVIM_LOCUS338510</name>
</gene>